<sequence>MATSSFFSKVLDVLNISSRFSLRYFKLQLIAWQQYVQGSIFTLPAAKMSCALGSDGKLKDASAIDWYNDPDDDTPMVPAPPPSTSNGKLTSFMSCHSGRAVKLMEKIHEAVNTAPVKRSAPAPPQDQPAPKRVQTGSHLIRHHDDDNDDEPPVTTTYAPIHFLFLTVYYVTSCMMLPLDLPLTHTLYYITIAVAIAR</sequence>
<dbReference type="AlphaFoldDB" id="A0A9P7JID9"/>
<dbReference type="RefSeq" id="XP_041198233.1">
    <property type="nucleotide sequence ID" value="XM_041339291.1"/>
</dbReference>
<proteinExistence type="predicted"/>
<keyword evidence="3" id="KW-1185">Reference proteome</keyword>
<dbReference type="OrthoDB" id="2689501at2759"/>
<accession>A0A9P7JID9</accession>
<organism evidence="2 3">
    <name type="scientific">Suillus subaureus</name>
    <dbReference type="NCBI Taxonomy" id="48587"/>
    <lineage>
        <taxon>Eukaryota</taxon>
        <taxon>Fungi</taxon>
        <taxon>Dikarya</taxon>
        <taxon>Basidiomycota</taxon>
        <taxon>Agaricomycotina</taxon>
        <taxon>Agaricomycetes</taxon>
        <taxon>Agaricomycetidae</taxon>
        <taxon>Boletales</taxon>
        <taxon>Suillineae</taxon>
        <taxon>Suillaceae</taxon>
        <taxon>Suillus</taxon>
    </lineage>
</organism>
<reference evidence="2" key="1">
    <citation type="journal article" date="2020" name="New Phytol.">
        <title>Comparative genomics reveals dynamic genome evolution in host specialist ectomycorrhizal fungi.</title>
        <authorList>
            <person name="Lofgren L.A."/>
            <person name="Nguyen N.H."/>
            <person name="Vilgalys R."/>
            <person name="Ruytinx J."/>
            <person name="Liao H.L."/>
            <person name="Branco S."/>
            <person name="Kuo A."/>
            <person name="LaButti K."/>
            <person name="Lipzen A."/>
            <person name="Andreopoulos W."/>
            <person name="Pangilinan J."/>
            <person name="Riley R."/>
            <person name="Hundley H."/>
            <person name="Na H."/>
            <person name="Barry K."/>
            <person name="Grigoriev I.V."/>
            <person name="Stajich J.E."/>
            <person name="Kennedy P.G."/>
        </authorList>
    </citation>
    <scope>NUCLEOTIDE SEQUENCE</scope>
    <source>
        <strain evidence="2">MN1</strain>
    </source>
</reference>
<dbReference type="EMBL" id="JABBWG010000003">
    <property type="protein sequence ID" value="KAG1824516.1"/>
    <property type="molecule type" value="Genomic_DNA"/>
</dbReference>
<comment type="caution">
    <text evidence="2">The sequence shown here is derived from an EMBL/GenBank/DDBJ whole genome shotgun (WGS) entry which is preliminary data.</text>
</comment>
<name>A0A9P7JID9_9AGAM</name>
<feature type="region of interest" description="Disordered" evidence="1">
    <location>
        <begin position="114"/>
        <end position="135"/>
    </location>
</feature>
<evidence type="ECO:0000313" key="3">
    <source>
        <dbReference type="Proteomes" id="UP000807769"/>
    </source>
</evidence>
<dbReference type="GeneID" id="64633307"/>
<dbReference type="Proteomes" id="UP000807769">
    <property type="component" value="Unassembled WGS sequence"/>
</dbReference>
<gene>
    <name evidence="2" type="ORF">BJ212DRAFT_1475821</name>
</gene>
<protein>
    <submittedName>
        <fullName evidence="2">Uncharacterized protein</fullName>
    </submittedName>
</protein>
<evidence type="ECO:0000313" key="2">
    <source>
        <dbReference type="EMBL" id="KAG1824516.1"/>
    </source>
</evidence>
<evidence type="ECO:0000256" key="1">
    <source>
        <dbReference type="SAM" id="MobiDB-lite"/>
    </source>
</evidence>